<dbReference type="VEuPathDB" id="FungiDB:AWRI3580_g1043"/>
<gene>
    <name evidence="2" type="ORF">AWRI3580_g1043</name>
</gene>
<evidence type="ECO:0000313" key="2">
    <source>
        <dbReference type="EMBL" id="OEJ91725.1"/>
    </source>
</evidence>
<dbReference type="EMBL" id="LPNN01000002">
    <property type="protein sequence ID" value="OEJ91725.1"/>
    <property type="molecule type" value="Genomic_DNA"/>
</dbReference>
<sequence>MSNTNTIDSDDNIVNLYSNNPIRDSVISSNTNNEFLDNYNSLSDSSRDISLHIEEEDDESELDARSNFITKSESPSKAQYKDNEYSTSGSDMDNDEMNDFDVPDLDEESEDEPEHIVDDNGQVIEEIPQKKRVVSTYSEVGSTWNAFPTHEGNDNDDVKTVITDIKTIYDNNTLMNVPMYGTMNSSHDLPPLPNIKDLDMNNDHKIPTINENVELGQQNKSSLAQDMQKGELPFENDPLPNTKNPLPETSILKIIHATNISHDQKFLELKKMSENLASYDSGMGAWISNTLKSTSALKLKEDYVINKHVKEAYMNADTLSKRNNTHIVSDINQNVQQLTKKVFNSSMKGKSKSFLRNLRDKKSTN</sequence>
<organism evidence="2 3">
    <name type="scientific">Hanseniaspora uvarum</name>
    <name type="common">Yeast</name>
    <name type="synonym">Kloeckera apiculata</name>
    <dbReference type="NCBI Taxonomy" id="29833"/>
    <lineage>
        <taxon>Eukaryota</taxon>
        <taxon>Fungi</taxon>
        <taxon>Dikarya</taxon>
        <taxon>Ascomycota</taxon>
        <taxon>Saccharomycotina</taxon>
        <taxon>Saccharomycetes</taxon>
        <taxon>Saccharomycodales</taxon>
        <taxon>Saccharomycodaceae</taxon>
        <taxon>Hanseniaspora</taxon>
    </lineage>
</organism>
<dbReference type="PRINTS" id="PR02076">
    <property type="entry name" value="PROTEINFYV8"/>
</dbReference>
<reference evidence="3" key="1">
    <citation type="journal article" date="2016" name="Genome Announc.">
        <title>Genome sequences of three species of Hanseniaspora isolated from spontaneous wine fermentations.</title>
        <authorList>
            <person name="Sternes P.R."/>
            <person name="Lee D."/>
            <person name="Kutyna D.R."/>
            <person name="Borneman A.R."/>
        </authorList>
    </citation>
    <scope>NUCLEOTIDE SEQUENCE [LARGE SCALE GENOMIC DNA]</scope>
    <source>
        <strain evidence="3">AWRI3580</strain>
    </source>
</reference>
<protein>
    <submittedName>
        <fullName evidence="2">Protein FYV8</fullName>
    </submittedName>
</protein>
<dbReference type="OrthoDB" id="4081733at2759"/>
<name>A0A1E5RY99_HANUV</name>
<proteinExistence type="predicted"/>
<accession>A0A1E5RY99</accession>
<feature type="compositionally biased region" description="Polar residues" evidence="1">
    <location>
        <begin position="67"/>
        <end position="77"/>
    </location>
</feature>
<dbReference type="InterPro" id="IPR026248">
    <property type="entry name" value="Fyv8"/>
</dbReference>
<keyword evidence="3" id="KW-1185">Reference proteome</keyword>
<dbReference type="AlphaFoldDB" id="A0A1E5RY99"/>
<dbReference type="STRING" id="29833.A0A1E5RY99"/>
<comment type="caution">
    <text evidence="2">The sequence shown here is derived from an EMBL/GenBank/DDBJ whole genome shotgun (WGS) entry which is preliminary data.</text>
</comment>
<evidence type="ECO:0000313" key="3">
    <source>
        <dbReference type="Proteomes" id="UP000095358"/>
    </source>
</evidence>
<dbReference type="Proteomes" id="UP000095358">
    <property type="component" value="Unassembled WGS sequence"/>
</dbReference>
<feature type="region of interest" description="Disordered" evidence="1">
    <location>
        <begin position="54"/>
        <end position="114"/>
    </location>
</feature>
<feature type="compositionally biased region" description="Acidic residues" evidence="1">
    <location>
        <begin position="92"/>
        <end position="113"/>
    </location>
</feature>
<evidence type="ECO:0000256" key="1">
    <source>
        <dbReference type="SAM" id="MobiDB-lite"/>
    </source>
</evidence>